<evidence type="ECO:0000313" key="1">
    <source>
        <dbReference type="Proteomes" id="UP000887580"/>
    </source>
</evidence>
<dbReference type="WBParaSite" id="PS1159_v2.g6140.t1">
    <property type="protein sequence ID" value="PS1159_v2.g6140.t1"/>
    <property type="gene ID" value="PS1159_v2.g6140"/>
</dbReference>
<organism evidence="1 2">
    <name type="scientific">Panagrolaimus sp. PS1159</name>
    <dbReference type="NCBI Taxonomy" id="55785"/>
    <lineage>
        <taxon>Eukaryota</taxon>
        <taxon>Metazoa</taxon>
        <taxon>Ecdysozoa</taxon>
        <taxon>Nematoda</taxon>
        <taxon>Chromadorea</taxon>
        <taxon>Rhabditida</taxon>
        <taxon>Tylenchina</taxon>
        <taxon>Panagrolaimomorpha</taxon>
        <taxon>Panagrolaimoidea</taxon>
        <taxon>Panagrolaimidae</taxon>
        <taxon>Panagrolaimus</taxon>
    </lineage>
</organism>
<accession>A0AC35GKT1</accession>
<reference evidence="2" key="1">
    <citation type="submission" date="2022-11" db="UniProtKB">
        <authorList>
            <consortium name="WormBaseParasite"/>
        </authorList>
    </citation>
    <scope>IDENTIFICATION</scope>
</reference>
<dbReference type="Proteomes" id="UP000887580">
    <property type="component" value="Unplaced"/>
</dbReference>
<sequence length="494" mass="56285">MVVIELPHSRAGSSGESQNGSSVSDVMSQPPMPSEEEILKEFDEVVKMMDLPPDKVRTLRDCNLAKKWNLVCDQRRMHNITVVTDPAVYIEKLLAYQDKKTLKKKKKLLGEETSTTILKHIEISLRTNSIDWVRTFLDDPNHGLRVIVDYMKQLQDSSFHVSTLSGHSSTSFGCMNESSVFVNNTVDANALTAHEDSRCIVRSILHPSLRTKTLVVELLSAICYVKDGHELVVKAFDRFRDEYHETKRFKTLFYFFRYPSEFHVEFMSSCMQFINMFVHFVEDKNYRVFLQHEFNMLGLEDYLEELADNESEQLQTHRQSYLQNVIDVQHLLDISNQFVETQQRCESLSIQLSQSREKNQQAAAEYYSYKARLEKQINDIKSEQNAFVSDHNAQLKSKEEELQKTKEEYAILQLRLNELTAIKKSMEDELRAVQNKPASSKESLPKPAERSSIAPVSSNAPPPPPPPALPLIPAAVKGGPPPPPPPPGPPPPLG</sequence>
<protein>
    <submittedName>
        <fullName evidence="2">GBD/FH3 domain-containing protein</fullName>
    </submittedName>
</protein>
<name>A0AC35GKT1_9BILA</name>
<evidence type="ECO:0000313" key="2">
    <source>
        <dbReference type="WBParaSite" id="PS1159_v2.g6140.t1"/>
    </source>
</evidence>
<proteinExistence type="predicted"/>